<dbReference type="PANTHER" id="PTHR11040">
    <property type="entry name" value="ZINC/IRON TRANSPORTER"/>
    <property type="match status" value="1"/>
</dbReference>
<evidence type="ECO:0000256" key="5">
    <source>
        <dbReference type="SAM" id="Phobius"/>
    </source>
</evidence>
<sequence>MAFRVLKIILICVLLVVSVVCSLVPIVLRCVASRARSIRVRNALRTVMGLASCYGGGVFLATGLLDLLPDTREEIGEGLKIAGYRNVEFPLAEFFVVMGFCVVLCTEQIILHFRYVLEVTRVQLSSSSSSIVAADDQCPPLSESQSSLFHKPRPTSSSLLRVGLLVVSLSLHALFEGLALGLVTQYSLALQIFAALCIHKGIISVSLGLNLASCQVTTVLYVTCCLCFALSGAVGGFIGVTVVDAVRSSASRLVSGFLQGTACGTFFYIVAFEILPHELEEDQRQKLPKLIFFILGLSTICLILRVGDCYHFHLDWYTSQAFAAWFRAYRLSYTSS</sequence>
<keyword evidence="7" id="KW-1185">Reference proteome</keyword>
<evidence type="ECO:0000256" key="2">
    <source>
        <dbReference type="ARBA" id="ARBA00022692"/>
    </source>
</evidence>
<feature type="transmembrane region" description="Helical" evidence="5">
    <location>
        <begin position="188"/>
        <end position="212"/>
    </location>
</feature>
<keyword evidence="4 5" id="KW-0472">Membrane</keyword>
<organism evidence="8">
    <name type="scientific">Soboliphyme baturini</name>
    <dbReference type="NCBI Taxonomy" id="241478"/>
    <lineage>
        <taxon>Eukaryota</taxon>
        <taxon>Metazoa</taxon>
        <taxon>Ecdysozoa</taxon>
        <taxon>Nematoda</taxon>
        <taxon>Enoplea</taxon>
        <taxon>Dorylaimia</taxon>
        <taxon>Dioctophymatida</taxon>
        <taxon>Dioctophymatoidea</taxon>
        <taxon>Soboliphymatidae</taxon>
        <taxon>Soboliphyme</taxon>
    </lineage>
</organism>
<dbReference type="EMBL" id="UZAM01016005">
    <property type="protein sequence ID" value="VDP41409.1"/>
    <property type="molecule type" value="Genomic_DNA"/>
</dbReference>
<evidence type="ECO:0000313" key="8">
    <source>
        <dbReference type="WBParaSite" id="SBAD_0001198701-mRNA-1"/>
    </source>
</evidence>
<keyword evidence="2 5" id="KW-0812">Transmembrane</keyword>
<comment type="subcellular location">
    <subcellularLocation>
        <location evidence="1">Membrane</location>
        <topology evidence="1">Multi-pass membrane protein</topology>
    </subcellularLocation>
</comment>
<feature type="transmembrane region" description="Helical" evidence="5">
    <location>
        <begin position="254"/>
        <end position="275"/>
    </location>
</feature>
<evidence type="ECO:0000256" key="4">
    <source>
        <dbReference type="ARBA" id="ARBA00023136"/>
    </source>
</evidence>
<evidence type="ECO:0000256" key="1">
    <source>
        <dbReference type="ARBA" id="ARBA00004141"/>
    </source>
</evidence>
<keyword evidence="3 5" id="KW-1133">Transmembrane helix</keyword>
<accession>A0A183J6V2</accession>
<dbReference type="GO" id="GO:0005385">
    <property type="term" value="F:zinc ion transmembrane transporter activity"/>
    <property type="evidence" value="ECO:0007669"/>
    <property type="project" value="TreeGrafter"/>
</dbReference>
<evidence type="ECO:0000313" key="7">
    <source>
        <dbReference type="Proteomes" id="UP000270296"/>
    </source>
</evidence>
<feature type="transmembrane region" description="Helical" evidence="5">
    <location>
        <begin position="159"/>
        <end position="182"/>
    </location>
</feature>
<feature type="transmembrane region" description="Helical" evidence="5">
    <location>
        <begin position="43"/>
        <end position="65"/>
    </location>
</feature>
<protein>
    <submittedName>
        <fullName evidence="8">Zinc transporter ZIP1</fullName>
    </submittedName>
</protein>
<dbReference type="WBParaSite" id="SBAD_0001198701-mRNA-1">
    <property type="protein sequence ID" value="SBAD_0001198701-mRNA-1"/>
    <property type="gene ID" value="SBAD_0001198701"/>
</dbReference>
<dbReference type="GO" id="GO:0005886">
    <property type="term" value="C:plasma membrane"/>
    <property type="evidence" value="ECO:0007669"/>
    <property type="project" value="TreeGrafter"/>
</dbReference>
<dbReference type="InterPro" id="IPR003689">
    <property type="entry name" value="ZIP"/>
</dbReference>
<proteinExistence type="predicted"/>
<evidence type="ECO:0000313" key="6">
    <source>
        <dbReference type="EMBL" id="VDP41409.1"/>
    </source>
</evidence>
<name>A0A183J6V2_9BILA</name>
<reference evidence="6 7" key="2">
    <citation type="submission" date="2018-11" db="EMBL/GenBank/DDBJ databases">
        <authorList>
            <consortium name="Pathogen Informatics"/>
        </authorList>
    </citation>
    <scope>NUCLEOTIDE SEQUENCE [LARGE SCALE GENOMIC DNA]</scope>
</reference>
<reference evidence="8" key="1">
    <citation type="submission" date="2016-06" db="UniProtKB">
        <authorList>
            <consortium name="WormBaseParasite"/>
        </authorList>
    </citation>
    <scope>IDENTIFICATION</scope>
</reference>
<gene>
    <name evidence="6" type="ORF">SBAD_LOCUS11600</name>
</gene>
<feature type="transmembrane region" description="Helical" evidence="5">
    <location>
        <begin position="6"/>
        <end position="31"/>
    </location>
</feature>
<dbReference type="AlphaFoldDB" id="A0A183J6V2"/>
<dbReference type="OrthoDB" id="448280at2759"/>
<feature type="transmembrane region" description="Helical" evidence="5">
    <location>
        <begin position="94"/>
        <end position="117"/>
    </location>
</feature>
<evidence type="ECO:0000256" key="3">
    <source>
        <dbReference type="ARBA" id="ARBA00022989"/>
    </source>
</evidence>
<dbReference type="PANTHER" id="PTHR11040:SF140">
    <property type="entry name" value="ZRT (ZRT), IRT- (IRT-) LIKE PROTEIN TRANSPORTER"/>
    <property type="match status" value="1"/>
</dbReference>
<feature type="transmembrane region" description="Helical" evidence="5">
    <location>
        <begin position="287"/>
        <end position="307"/>
    </location>
</feature>
<dbReference type="Proteomes" id="UP000270296">
    <property type="component" value="Unassembled WGS sequence"/>
</dbReference>
<feature type="transmembrane region" description="Helical" evidence="5">
    <location>
        <begin position="219"/>
        <end position="242"/>
    </location>
</feature>
<dbReference type="Pfam" id="PF02535">
    <property type="entry name" value="Zip"/>
    <property type="match status" value="1"/>
</dbReference>